<dbReference type="PANTHER" id="PTHR32060:SF30">
    <property type="entry name" value="CARBOXY-TERMINAL PROCESSING PROTEASE CTPA"/>
    <property type="match status" value="1"/>
</dbReference>
<dbReference type="CDD" id="cd07561">
    <property type="entry name" value="Peptidase_S41_CPP_like"/>
    <property type="match status" value="1"/>
</dbReference>
<protein>
    <submittedName>
        <fullName evidence="3">Peptidase S41</fullName>
    </submittedName>
</protein>
<evidence type="ECO:0000259" key="2">
    <source>
        <dbReference type="SMART" id="SM00245"/>
    </source>
</evidence>
<dbReference type="Gene3D" id="2.30.42.10">
    <property type="match status" value="1"/>
</dbReference>
<dbReference type="InterPro" id="IPR036034">
    <property type="entry name" value="PDZ_sf"/>
</dbReference>
<evidence type="ECO:0000256" key="1">
    <source>
        <dbReference type="SAM" id="SignalP"/>
    </source>
</evidence>
<gene>
    <name evidence="3" type="ORF">K3174_09655</name>
</gene>
<reference evidence="3 4" key="1">
    <citation type="submission" date="2021-08" db="EMBL/GenBank/DDBJ databases">
        <title>Comparative Genomics Analysis of the Genus Qipengyuania Reveals Extensive Genetic Diversity and Metabolic Versatility, Including the Description of Fifteen Novel Species.</title>
        <authorList>
            <person name="Liu Y."/>
        </authorList>
    </citation>
    <scope>NUCLEOTIDE SEQUENCE [LARGE SCALE GENOMIC DNA]</scope>
    <source>
        <strain evidence="3 4">6D47A</strain>
    </source>
</reference>
<dbReference type="InterPro" id="IPR005151">
    <property type="entry name" value="Tail-specific_protease"/>
</dbReference>
<feature type="chain" id="PRO_5046386815" evidence="1">
    <location>
        <begin position="21"/>
        <end position="478"/>
    </location>
</feature>
<dbReference type="SMART" id="SM00245">
    <property type="entry name" value="TSPc"/>
    <property type="match status" value="1"/>
</dbReference>
<name>A0ABS7J642_9SPHN</name>
<feature type="domain" description="Tail specific protease" evidence="2">
    <location>
        <begin position="202"/>
        <end position="412"/>
    </location>
</feature>
<dbReference type="PROSITE" id="PS51257">
    <property type="entry name" value="PROKAR_LIPOPROTEIN"/>
    <property type="match status" value="1"/>
</dbReference>
<dbReference type="SUPFAM" id="SSF52096">
    <property type="entry name" value="ClpP/crotonase"/>
    <property type="match status" value="1"/>
</dbReference>
<evidence type="ECO:0000313" key="3">
    <source>
        <dbReference type="EMBL" id="MBX7482800.1"/>
    </source>
</evidence>
<organism evidence="3 4">
    <name type="scientific">Qipengyuania qiaonensis</name>
    <dbReference type="NCBI Taxonomy" id="2867240"/>
    <lineage>
        <taxon>Bacteria</taxon>
        <taxon>Pseudomonadati</taxon>
        <taxon>Pseudomonadota</taxon>
        <taxon>Alphaproteobacteria</taxon>
        <taxon>Sphingomonadales</taxon>
        <taxon>Erythrobacteraceae</taxon>
        <taxon>Qipengyuania</taxon>
    </lineage>
</organism>
<comment type="caution">
    <text evidence="3">The sequence shown here is derived from an EMBL/GenBank/DDBJ whole genome shotgun (WGS) entry which is preliminary data.</text>
</comment>
<keyword evidence="4" id="KW-1185">Reference proteome</keyword>
<keyword evidence="1" id="KW-0732">Signal</keyword>
<dbReference type="InterPro" id="IPR029045">
    <property type="entry name" value="ClpP/crotonase-like_dom_sf"/>
</dbReference>
<dbReference type="Pfam" id="PF03572">
    <property type="entry name" value="Peptidase_S41"/>
    <property type="match status" value="1"/>
</dbReference>
<dbReference type="Gene3D" id="3.30.750.170">
    <property type="match status" value="1"/>
</dbReference>
<dbReference type="PANTHER" id="PTHR32060">
    <property type="entry name" value="TAIL-SPECIFIC PROTEASE"/>
    <property type="match status" value="1"/>
</dbReference>
<sequence length="478" mass="49667">MGLGRTFLTATLAFSLAACGGGGGSSSGGSTAGGGASSGGGNTGSTGSCSLGSRQDWVLSQLNEWYLFPDLLDQTVNRTNHSTVQSYIDAVVAPARAQDRDRFFTFLTSIAEENALISSGSSAGFGIRLAYDQAANRVFVVEAFENGPAFAEGIDRGSEIVAIGGQSVASLMASGGPQAVVNALGPNDSGVTRSLTVRQLDSSEFTASLAKAEFSLDPISDRYGARILDNGGTKVGYVNLRTFIVEDANRQLREAFGTFRNEGVTQVILDFRYNGGGLVSVADLLGDLLGANRTGQIFSKTIYRDSKSALDETRLFATEPQAIAASRIAVIGTGGTASASELVANAFIPYLNNNLALVGTDTFGKPVGQIARDRSACDDRLRLVAFRTVNTNDGGDYYSGLAAVMPKTCEAPDDITKQLGDPTEGSIATALDFLAGRSCTAIAAVPGTTAASSAAPERRELMMPNVPSPAQIEIPGLQ</sequence>
<accession>A0ABS7J642</accession>
<feature type="signal peptide" evidence="1">
    <location>
        <begin position="1"/>
        <end position="20"/>
    </location>
</feature>
<evidence type="ECO:0000313" key="4">
    <source>
        <dbReference type="Proteomes" id="UP000755104"/>
    </source>
</evidence>
<dbReference type="Gene3D" id="3.90.226.10">
    <property type="entry name" value="2-enoyl-CoA Hydratase, Chain A, domain 1"/>
    <property type="match status" value="1"/>
</dbReference>
<proteinExistence type="predicted"/>
<dbReference type="EMBL" id="JAIGNO010000005">
    <property type="protein sequence ID" value="MBX7482800.1"/>
    <property type="molecule type" value="Genomic_DNA"/>
</dbReference>
<dbReference type="Proteomes" id="UP000755104">
    <property type="component" value="Unassembled WGS sequence"/>
</dbReference>